<evidence type="ECO:0000256" key="5">
    <source>
        <dbReference type="ARBA" id="ARBA00023136"/>
    </source>
</evidence>
<dbReference type="RefSeq" id="WP_023354173.1">
    <property type="nucleotide sequence ID" value="NZ_KI535367.1"/>
</dbReference>
<keyword evidence="2" id="KW-1003">Cell membrane</keyword>
<feature type="transmembrane region" description="Helical" evidence="6">
    <location>
        <begin position="278"/>
        <end position="301"/>
    </location>
</feature>
<evidence type="ECO:0000256" key="2">
    <source>
        <dbReference type="ARBA" id="ARBA00022475"/>
    </source>
</evidence>
<feature type="transmembrane region" description="Helical" evidence="6">
    <location>
        <begin position="232"/>
        <end position="258"/>
    </location>
</feature>
<feature type="transmembrane region" description="Helical" evidence="6">
    <location>
        <begin position="363"/>
        <end position="385"/>
    </location>
</feature>
<organism evidence="8 9">
    <name type="scientific">Catonella morbi ATCC 51271</name>
    <dbReference type="NCBI Taxonomy" id="592026"/>
    <lineage>
        <taxon>Bacteria</taxon>
        <taxon>Bacillati</taxon>
        <taxon>Bacillota</taxon>
        <taxon>Clostridia</taxon>
        <taxon>Lachnospirales</taxon>
        <taxon>Lachnospiraceae</taxon>
        <taxon>Catonella</taxon>
    </lineage>
</organism>
<feature type="domain" description="ABC-2 type transporter transmembrane" evidence="7">
    <location>
        <begin position="20"/>
        <end position="381"/>
    </location>
</feature>
<evidence type="ECO:0000256" key="6">
    <source>
        <dbReference type="SAM" id="Phobius"/>
    </source>
</evidence>
<dbReference type="Proteomes" id="UP000018227">
    <property type="component" value="Unassembled WGS sequence"/>
</dbReference>
<feature type="transmembrane region" description="Helical" evidence="6">
    <location>
        <begin position="308"/>
        <end position="328"/>
    </location>
</feature>
<dbReference type="PANTHER" id="PTHR30294">
    <property type="entry name" value="MEMBRANE COMPONENT OF ABC TRANSPORTER YHHJ-RELATED"/>
    <property type="match status" value="1"/>
</dbReference>
<name>V2Y7E8_9FIRM</name>
<reference evidence="8 9" key="1">
    <citation type="submission" date="2013-06" db="EMBL/GenBank/DDBJ databases">
        <authorList>
            <person name="Weinstock G."/>
            <person name="Sodergren E."/>
            <person name="Clifton S."/>
            <person name="Fulton L."/>
            <person name="Fulton B."/>
            <person name="Courtney L."/>
            <person name="Fronick C."/>
            <person name="Harrison M."/>
            <person name="Strong C."/>
            <person name="Farmer C."/>
            <person name="Delahaunty K."/>
            <person name="Markovic C."/>
            <person name="Hall O."/>
            <person name="Minx P."/>
            <person name="Tomlinson C."/>
            <person name="Mitreva M."/>
            <person name="Nelson J."/>
            <person name="Hou S."/>
            <person name="Wollam A."/>
            <person name="Pepin K.H."/>
            <person name="Johnson M."/>
            <person name="Bhonagiri V."/>
            <person name="Nash W.E."/>
            <person name="Warren W."/>
            <person name="Chinwalla A."/>
            <person name="Mardis E.R."/>
            <person name="Wilson R.K."/>
        </authorList>
    </citation>
    <scope>NUCLEOTIDE SEQUENCE [LARGE SCALE GENOMIC DNA]</scope>
    <source>
        <strain evidence="8 9">ATCC 51271</strain>
    </source>
</reference>
<dbReference type="InterPro" id="IPR013525">
    <property type="entry name" value="ABC2_TM"/>
</dbReference>
<dbReference type="Gene3D" id="3.40.1710.10">
    <property type="entry name" value="abc type-2 transporter like domain"/>
    <property type="match status" value="1"/>
</dbReference>
<proteinExistence type="predicted"/>
<evidence type="ECO:0000259" key="7">
    <source>
        <dbReference type="Pfam" id="PF12698"/>
    </source>
</evidence>
<dbReference type="HOGENOM" id="CLU_022118_1_0_9"/>
<evidence type="ECO:0000256" key="1">
    <source>
        <dbReference type="ARBA" id="ARBA00004651"/>
    </source>
</evidence>
<accession>V2Y7E8</accession>
<evidence type="ECO:0000256" key="4">
    <source>
        <dbReference type="ARBA" id="ARBA00022989"/>
    </source>
</evidence>
<dbReference type="Pfam" id="PF12698">
    <property type="entry name" value="ABC2_membrane_3"/>
    <property type="match status" value="1"/>
</dbReference>
<dbReference type="PANTHER" id="PTHR30294:SF29">
    <property type="entry name" value="MULTIDRUG ABC TRANSPORTER PERMEASE YBHS-RELATED"/>
    <property type="match status" value="1"/>
</dbReference>
<keyword evidence="4 6" id="KW-1133">Transmembrane helix</keyword>
<sequence>MKNNIYTIFRKEMARFFKDKRLVITTLLLPGIMIFVMYTFMGNMMKLQFTVAEDYVAKVYVKNLPESVAGKLDKKKLEIKPVDGDLEAEKKLVSEKEIDLAVNFPENFDKEVEEYKTGEGKAPQVEIFYNSGKTESSAAYTMFTEVLSNYETELSNKFDVNADEKISYDLAGKEDMTGKMFGSMLPMLLMIFIWSGCVAVAPESIAGEKERGTIATLLVTPMSRQALALGKIFALSIIAFLSGVSSSVGTFASLPAMYQGMSSGNINTAFYSGKDFGLLFVIIISTTILMVALISVLSAFAKSVKESATIISPLMIVIMVVSLLPMFSKGNVETPVSMFFIPLYNSVICMNEIFKFSYSSMNVLISVVVNIVFTGILVLILTRMFDSEKVMFSK</sequence>
<keyword evidence="5 6" id="KW-0472">Membrane</keyword>
<comment type="caution">
    <text evidence="8">The sequence shown here is derived from an EMBL/GenBank/DDBJ whole genome shotgun (WGS) entry which is preliminary data.</text>
</comment>
<protein>
    <recommendedName>
        <fullName evidence="7">ABC-2 type transporter transmembrane domain-containing protein</fullName>
    </recommendedName>
</protein>
<dbReference type="AlphaFoldDB" id="V2Y7E8"/>
<evidence type="ECO:0000313" key="8">
    <source>
        <dbReference type="EMBL" id="ESL03581.1"/>
    </source>
</evidence>
<dbReference type="GO" id="GO:0005886">
    <property type="term" value="C:plasma membrane"/>
    <property type="evidence" value="ECO:0007669"/>
    <property type="project" value="UniProtKB-SubCell"/>
</dbReference>
<dbReference type="STRING" id="592026.GCWU0000282_001293"/>
<comment type="subcellular location">
    <subcellularLocation>
        <location evidence="1">Cell membrane</location>
        <topology evidence="1">Multi-pass membrane protein</topology>
    </subcellularLocation>
</comment>
<dbReference type="eggNOG" id="COG1668">
    <property type="taxonomic scope" value="Bacteria"/>
</dbReference>
<gene>
    <name evidence="8" type="ORF">GCWU0000282_001293</name>
</gene>
<dbReference type="InterPro" id="IPR051449">
    <property type="entry name" value="ABC-2_transporter_component"/>
</dbReference>
<evidence type="ECO:0000313" key="9">
    <source>
        <dbReference type="Proteomes" id="UP000018227"/>
    </source>
</evidence>
<evidence type="ECO:0000256" key="3">
    <source>
        <dbReference type="ARBA" id="ARBA00022692"/>
    </source>
</evidence>
<feature type="transmembrane region" description="Helical" evidence="6">
    <location>
        <begin position="180"/>
        <end position="201"/>
    </location>
</feature>
<feature type="transmembrane region" description="Helical" evidence="6">
    <location>
        <begin position="21"/>
        <end position="41"/>
    </location>
</feature>
<dbReference type="OrthoDB" id="5486437at2"/>
<dbReference type="EMBL" id="ACIL03000009">
    <property type="protein sequence ID" value="ESL03581.1"/>
    <property type="molecule type" value="Genomic_DNA"/>
</dbReference>
<keyword evidence="3 6" id="KW-0812">Transmembrane</keyword>
<keyword evidence="9" id="KW-1185">Reference proteome</keyword>
<dbReference type="GO" id="GO:0140359">
    <property type="term" value="F:ABC-type transporter activity"/>
    <property type="evidence" value="ECO:0007669"/>
    <property type="project" value="InterPro"/>
</dbReference>